<keyword evidence="1 7" id="KW-0732">Signal</keyword>
<dbReference type="Ensembl" id="ENSPEMT00000039792.1">
    <property type="protein sequence ID" value="ENSPEMP00000030343.1"/>
    <property type="gene ID" value="ENSPEMG00000027095.1"/>
</dbReference>
<protein>
    <recommendedName>
        <fullName evidence="8">Ig-like domain-containing protein</fullName>
    </recommendedName>
</protein>
<feature type="chain" id="PRO_5034028234" description="Ig-like domain-containing protein" evidence="7">
    <location>
        <begin position="22"/>
        <end position="155"/>
    </location>
</feature>
<dbReference type="SUPFAM" id="SSF48726">
    <property type="entry name" value="Immunoglobulin"/>
    <property type="match status" value="1"/>
</dbReference>
<dbReference type="PROSITE" id="PS50835">
    <property type="entry name" value="IG_LIKE"/>
    <property type="match status" value="1"/>
</dbReference>
<feature type="domain" description="Ig-like" evidence="8">
    <location>
        <begin position="23"/>
        <end position="128"/>
    </location>
</feature>
<evidence type="ECO:0000256" key="7">
    <source>
        <dbReference type="SAM" id="SignalP"/>
    </source>
</evidence>
<keyword evidence="4" id="KW-0675">Receptor</keyword>
<dbReference type="InterPro" id="IPR051006">
    <property type="entry name" value="TCR_variable_domain"/>
</dbReference>
<organism evidence="9 10">
    <name type="scientific">Peromyscus maniculatus bairdii</name>
    <name type="common">Prairie deer mouse</name>
    <dbReference type="NCBI Taxonomy" id="230844"/>
    <lineage>
        <taxon>Eukaryota</taxon>
        <taxon>Metazoa</taxon>
        <taxon>Chordata</taxon>
        <taxon>Craniata</taxon>
        <taxon>Vertebrata</taxon>
        <taxon>Euteleostomi</taxon>
        <taxon>Mammalia</taxon>
        <taxon>Eutheria</taxon>
        <taxon>Euarchontoglires</taxon>
        <taxon>Glires</taxon>
        <taxon>Rodentia</taxon>
        <taxon>Myomorpha</taxon>
        <taxon>Muroidea</taxon>
        <taxon>Cricetidae</taxon>
        <taxon>Neotominae</taxon>
        <taxon>Peromyscus</taxon>
    </lineage>
</organism>
<reference evidence="9" key="2">
    <citation type="submission" date="2025-08" db="UniProtKB">
        <authorList>
            <consortium name="Ensembl"/>
        </authorList>
    </citation>
    <scope>IDENTIFICATION</scope>
</reference>
<evidence type="ECO:0000256" key="6">
    <source>
        <dbReference type="ARBA" id="ARBA00043266"/>
    </source>
</evidence>
<dbReference type="SMART" id="SM00409">
    <property type="entry name" value="IG"/>
    <property type="match status" value="1"/>
</dbReference>
<name>A0A8C8UCH7_PERMB</name>
<keyword evidence="3" id="KW-1064">Adaptive immunity</keyword>
<dbReference type="InterPro" id="IPR013106">
    <property type="entry name" value="Ig_V-set"/>
</dbReference>
<evidence type="ECO:0000256" key="4">
    <source>
        <dbReference type="ARBA" id="ARBA00023170"/>
    </source>
</evidence>
<reference evidence="10" key="1">
    <citation type="submission" date="2018-10" db="EMBL/GenBank/DDBJ databases">
        <title>Improved assembly of the deer mouse Peromyscus maniculatus genome.</title>
        <authorList>
            <person name="Lassance J.-M."/>
            <person name="Hoekstra H.E."/>
        </authorList>
    </citation>
    <scope>NUCLEOTIDE SEQUENCE [LARGE SCALE GENOMIC DNA]</scope>
</reference>
<keyword evidence="5" id="KW-0393">Immunoglobulin domain</keyword>
<keyword evidence="6" id="KW-1279">T cell receptor</keyword>
<reference evidence="9" key="3">
    <citation type="submission" date="2025-09" db="UniProtKB">
        <authorList>
            <consortium name="Ensembl"/>
        </authorList>
    </citation>
    <scope>IDENTIFICATION</scope>
</reference>
<dbReference type="InterPro" id="IPR013783">
    <property type="entry name" value="Ig-like_fold"/>
</dbReference>
<keyword evidence="2" id="KW-0391">Immunity</keyword>
<dbReference type="InterPro" id="IPR003599">
    <property type="entry name" value="Ig_sub"/>
</dbReference>
<dbReference type="PANTHER" id="PTHR19343">
    <property type="entry name" value="T CELL RECEPTOR ALPHA VARIABLE 1-2"/>
    <property type="match status" value="1"/>
</dbReference>
<evidence type="ECO:0000256" key="5">
    <source>
        <dbReference type="ARBA" id="ARBA00023319"/>
    </source>
</evidence>
<evidence type="ECO:0000256" key="1">
    <source>
        <dbReference type="ARBA" id="ARBA00022729"/>
    </source>
</evidence>
<evidence type="ECO:0000256" key="2">
    <source>
        <dbReference type="ARBA" id="ARBA00022859"/>
    </source>
</evidence>
<dbReference type="Proteomes" id="UP000694547">
    <property type="component" value="Unassembled WGS sequence"/>
</dbReference>
<dbReference type="Pfam" id="PF07686">
    <property type="entry name" value="V-set"/>
    <property type="match status" value="1"/>
</dbReference>
<proteinExistence type="predicted"/>
<dbReference type="GO" id="GO:0042605">
    <property type="term" value="F:peptide antigen binding"/>
    <property type="evidence" value="ECO:0007669"/>
    <property type="project" value="TreeGrafter"/>
</dbReference>
<dbReference type="InterPro" id="IPR036179">
    <property type="entry name" value="Ig-like_dom_sf"/>
</dbReference>
<feature type="signal peptide" evidence="7">
    <location>
        <begin position="1"/>
        <end position="21"/>
    </location>
</feature>
<dbReference type="PANTHER" id="PTHR19343:SF3">
    <property type="entry name" value="T CELL RECEPTOR ALPHA VARIABLE 12-2"/>
    <property type="match status" value="1"/>
</dbReference>
<evidence type="ECO:0000256" key="3">
    <source>
        <dbReference type="ARBA" id="ARBA00023130"/>
    </source>
</evidence>
<accession>A0A8C8UCH7</accession>
<dbReference type="AlphaFoldDB" id="A0A8C8UCH7"/>
<dbReference type="Gene3D" id="2.60.40.10">
    <property type="entry name" value="Immunoglobulins"/>
    <property type="match status" value="1"/>
</dbReference>
<evidence type="ECO:0000313" key="9">
    <source>
        <dbReference type="Ensembl" id="ENSPEMP00000030343.1"/>
    </source>
</evidence>
<dbReference type="GO" id="GO:0002250">
    <property type="term" value="P:adaptive immune response"/>
    <property type="evidence" value="ECO:0007669"/>
    <property type="project" value="UniProtKB-KW"/>
</dbReference>
<evidence type="ECO:0000313" key="10">
    <source>
        <dbReference type="Proteomes" id="UP000694547"/>
    </source>
</evidence>
<dbReference type="GeneTree" id="ENSGT00940000153130"/>
<keyword evidence="10" id="KW-1185">Reference proteome</keyword>
<evidence type="ECO:0000259" key="8">
    <source>
        <dbReference type="PROSITE" id="PS50835"/>
    </source>
</evidence>
<sequence>IMKSLSVSLLVVWLQFNWVSSQQKVQQNPEFLSVPEGAMASLNCTFSDSASDYFWWYRQHSGKSPKALMSIFSNGAKEEGRFTVHLNKKAKHLSLHITDTRPGDSAMYFCAASAHCSTGTCSLSSNLPQGLEHCPHPVSQAQHSSVDSWQVPSIV</sequence>
<dbReference type="SMART" id="SM00406">
    <property type="entry name" value="IGv"/>
    <property type="match status" value="1"/>
</dbReference>
<dbReference type="GO" id="GO:0042101">
    <property type="term" value="C:T cell receptor complex"/>
    <property type="evidence" value="ECO:0007669"/>
    <property type="project" value="UniProtKB-KW"/>
</dbReference>
<dbReference type="InterPro" id="IPR007110">
    <property type="entry name" value="Ig-like_dom"/>
</dbReference>